<evidence type="ECO:0000313" key="1">
    <source>
        <dbReference type="EMBL" id="KAH9789751.1"/>
    </source>
</evidence>
<comment type="caution">
    <text evidence="1">The sequence shown here is derived from an EMBL/GenBank/DDBJ whole genome shotgun (WGS) entry which is preliminary data.</text>
</comment>
<name>A0ACB8MVA6_CITSI</name>
<organism evidence="1 2">
    <name type="scientific">Citrus sinensis</name>
    <name type="common">Sweet orange</name>
    <name type="synonym">Citrus aurantium var. sinensis</name>
    <dbReference type="NCBI Taxonomy" id="2711"/>
    <lineage>
        <taxon>Eukaryota</taxon>
        <taxon>Viridiplantae</taxon>
        <taxon>Streptophyta</taxon>
        <taxon>Embryophyta</taxon>
        <taxon>Tracheophyta</taxon>
        <taxon>Spermatophyta</taxon>
        <taxon>Magnoliopsida</taxon>
        <taxon>eudicotyledons</taxon>
        <taxon>Gunneridae</taxon>
        <taxon>Pentapetalae</taxon>
        <taxon>rosids</taxon>
        <taxon>malvids</taxon>
        <taxon>Sapindales</taxon>
        <taxon>Rutaceae</taxon>
        <taxon>Aurantioideae</taxon>
        <taxon>Citrus</taxon>
    </lineage>
</organism>
<proteinExistence type="predicted"/>
<evidence type="ECO:0000313" key="2">
    <source>
        <dbReference type="Proteomes" id="UP000829398"/>
    </source>
</evidence>
<dbReference type="Proteomes" id="UP000829398">
    <property type="component" value="Chromosome 2"/>
</dbReference>
<reference evidence="2" key="1">
    <citation type="journal article" date="2023" name="Hortic. Res.">
        <title>A chromosome-level phased genome enabling allele-level studies in sweet orange: a case study on citrus Huanglongbing tolerance.</title>
        <authorList>
            <person name="Wu B."/>
            <person name="Yu Q."/>
            <person name="Deng Z."/>
            <person name="Duan Y."/>
            <person name="Luo F."/>
            <person name="Gmitter F. Jr."/>
        </authorList>
    </citation>
    <scope>NUCLEOTIDE SEQUENCE [LARGE SCALE GENOMIC DNA]</scope>
    <source>
        <strain evidence="2">cv. Valencia</strain>
    </source>
</reference>
<dbReference type="EMBL" id="CM039171">
    <property type="protein sequence ID" value="KAH9789751.1"/>
    <property type="molecule type" value="Genomic_DNA"/>
</dbReference>
<sequence length="146" mass="17694">MVKLIPQQFKTLQKVHKGLVRCYEEPFRVVQRVGKVSYQLQLLSRLKIHLVFHVSLLKPYHRDAEEPNREELRRAQIVVVTAYDKDVEYIFANRVIRKKGIPTYNEYLVKWRNLLESEATWERVDDLWQFTEHVQNYQHENAMRMP</sequence>
<keyword evidence="2" id="KW-1185">Reference proteome</keyword>
<protein>
    <submittedName>
        <fullName evidence="1">Uncharacterized protein</fullName>
    </submittedName>
</protein>
<gene>
    <name evidence="1" type="ORF">KPL71_003162</name>
</gene>
<accession>A0ACB8MVA6</accession>